<name>A0A1L3GFC7_SYNAC</name>
<dbReference type="Gene3D" id="3.20.20.140">
    <property type="entry name" value="Metal-dependent hydrolases"/>
    <property type="match status" value="1"/>
</dbReference>
<feature type="binding site" evidence="3">
    <location>
        <position position="8"/>
    </location>
    <ligand>
        <name>a divalent metal cation</name>
        <dbReference type="ChEBI" id="CHEBI:60240"/>
        <label>1</label>
    </ligand>
</feature>
<dbReference type="Pfam" id="PF01026">
    <property type="entry name" value="TatD_DNase"/>
    <property type="match status" value="1"/>
</dbReference>
<organism evidence="4 5">
    <name type="scientific">Syntrophotalea acetylenica</name>
    <name type="common">Pelobacter acetylenicus</name>
    <dbReference type="NCBI Taxonomy" id="29542"/>
    <lineage>
        <taxon>Bacteria</taxon>
        <taxon>Pseudomonadati</taxon>
        <taxon>Thermodesulfobacteriota</taxon>
        <taxon>Desulfuromonadia</taxon>
        <taxon>Desulfuromonadales</taxon>
        <taxon>Syntrophotaleaceae</taxon>
        <taxon>Syntrophotalea</taxon>
    </lineage>
</organism>
<feature type="binding site" evidence="3">
    <location>
        <position position="124"/>
    </location>
    <ligand>
        <name>a divalent metal cation</name>
        <dbReference type="ChEBI" id="CHEBI:60240"/>
        <label>2</label>
    </ligand>
</feature>
<dbReference type="InterPro" id="IPR001130">
    <property type="entry name" value="TatD-like"/>
</dbReference>
<gene>
    <name evidence="4" type="ORF">A7E75_06090</name>
</gene>
<dbReference type="GO" id="GO:0046872">
    <property type="term" value="F:metal ion binding"/>
    <property type="evidence" value="ECO:0007669"/>
    <property type="project" value="UniProtKB-KW"/>
</dbReference>
<sequence length="251" mass="28858">MLVDAHAHIDWYTDALPEALEQIERHRILTMAVAMDVPAYLKTREIAEACPYIVPAFGIHPWEASRYADRLHDLDPYLNETPMIGEAGLDFRYVKDERLSPDQLEVFEYQCAWAQRHAKSMNLHTRGAETEVLEMIRRYRIVTPVIHWYGGPVELIEEYLAAGCYFTVGVDILNPRIAHSIAERLPLSRILLETDNPDGYRWQAGQIGMPDLLLAILEKVAAIRGMSAAKLEDILWQNWRDLGIKAKPWRP</sequence>
<keyword evidence="3" id="KW-0479">Metal-binding</keyword>
<dbReference type="OrthoDB" id="9810005at2"/>
<dbReference type="PANTHER" id="PTHR46124:SF2">
    <property type="entry name" value="D-AMINOACYL-TRNA DEACYLASE"/>
    <property type="match status" value="1"/>
</dbReference>
<dbReference type="AlphaFoldDB" id="A0A1L3GFC7"/>
<dbReference type="Proteomes" id="UP000182264">
    <property type="component" value="Chromosome"/>
</dbReference>
<accession>A0A1L3GFC7</accession>
<dbReference type="SUPFAM" id="SSF51556">
    <property type="entry name" value="Metallo-dependent hydrolases"/>
    <property type="match status" value="1"/>
</dbReference>
<feature type="binding site" evidence="3">
    <location>
        <position position="86"/>
    </location>
    <ligand>
        <name>a divalent metal cation</name>
        <dbReference type="ChEBI" id="CHEBI:60240"/>
        <label>1</label>
    </ligand>
</feature>
<dbReference type="PROSITE" id="PS01137">
    <property type="entry name" value="TATD_1"/>
    <property type="match status" value="1"/>
</dbReference>
<evidence type="ECO:0000313" key="4">
    <source>
        <dbReference type="EMBL" id="APG24643.1"/>
    </source>
</evidence>
<evidence type="ECO:0000313" key="5">
    <source>
        <dbReference type="Proteomes" id="UP000182264"/>
    </source>
</evidence>
<reference evidence="4 5" key="1">
    <citation type="journal article" date="2017" name="Genome Announc.">
        <title>Complete Genome Sequences of Two Acetylene-Fermenting Pelobacter acetylenicus Strains.</title>
        <authorList>
            <person name="Sutton J.M."/>
            <person name="Baesman S.M."/>
            <person name="Fierst J.L."/>
            <person name="Poret-Peterson A.T."/>
            <person name="Oremland R.S."/>
            <person name="Dunlap D.S."/>
            <person name="Akob D.M."/>
        </authorList>
    </citation>
    <scope>NUCLEOTIDE SEQUENCE [LARGE SCALE GENOMIC DNA]</scope>
    <source>
        <strain evidence="4 5">DSM 3247</strain>
    </source>
</reference>
<evidence type="ECO:0000256" key="2">
    <source>
        <dbReference type="ARBA" id="ARBA00022801"/>
    </source>
</evidence>
<dbReference type="InterPro" id="IPR032466">
    <property type="entry name" value="Metal_Hydrolase"/>
</dbReference>
<protein>
    <submittedName>
        <fullName evidence="4">Uncharacterized protein</fullName>
    </submittedName>
</protein>
<evidence type="ECO:0000256" key="1">
    <source>
        <dbReference type="ARBA" id="ARBA00009275"/>
    </source>
</evidence>
<proteinExistence type="inferred from homology"/>
<dbReference type="RefSeq" id="WP_072286485.1">
    <property type="nucleotide sequence ID" value="NZ_CP015455.1"/>
</dbReference>
<dbReference type="CDD" id="cd01310">
    <property type="entry name" value="TatD_DNAse"/>
    <property type="match status" value="1"/>
</dbReference>
<dbReference type="PANTHER" id="PTHR46124">
    <property type="entry name" value="D-AMINOACYL-TRNA DEACYLASE"/>
    <property type="match status" value="1"/>
</dbReference>
<evidence type="ECO:0000256" key="3">
    <source>
        <dbReference type="PIRSR" id="PIRSR005902-1"/>
    </source>
</evidence>
<feature type="binding site" evidence="3">
    <location>
        <position position="6"/>
    </location>
    <ligand>
        <name>a divalent metal cation</name>
        <dbReference type="ChEBI" id="CHEBI:60240"/>
        <label>1</label>
    </ligand>
</feature>
<dbReference type="InterPro" id="IPR018228">
    <property type="entry name" value="DNase_TatD-rel_CS"/>
</dbReference>
<dbReference type="STRING" id="29542.A6070_14735"/>
<keyword evidence="5" id="KW-1185">Reference proteome</keyword>
<keyword evidence="2" id="KW-0378">Hydrolase</keyword>
<feature type="binding site" evidence="3">
    <location>
        <position position="195"/>
    </location>
    <ligand>
        <name>a divalent metal cation</name>
        <dbReference type="ChEBI" id="CHEBI:60240"/>
        <label>1</label>
    </ligand>
</feature>
<dbReference type="EMBL" id="CP015518">
    <property type="protein sequence ID" value="APG24643.1"/>
    <property type="molecule type" value="Genomic_DNA"/>
</dbReference>
<dbReference type="PIRSF" id="PIRSF005902">
    <property type="entry name" value="DNase_TatD"/>
    <property type="match status" value="1"/>
</dbReference>
<dbReference type="GO" id="GO:0016788">
    <property type="term" value="F:hydrolase activity, acting on ester bonds"/>
    <property type="evidence" value="ECO:0007669"/>
    <property type="project" value="InterPro"/>
</dbReference>
<comment type="similarity">
    <text evidence="1">Belongs to the metallo-dependent hydrolases superfamily. TatD-type hydrolase family.</text>
</comment>
<feature type="binding site" evidence="3">
    <location>
        <position position="147"/>
    </location>
    <ligand>
        <name>a divalent metal cation</name>
        <dbReference type="ChEBI" id="CHEBI:60240"/>
        <label>2</label>
    </ligand>
</feature>
<dbReference type="KEGG" id="pace:A6070_14735"/>